<gene>
    <name evidence="4" type="ORF">KK083_00235</name>
</gene>
<evidence type="ECO:0000256" key="1">
    <source>
        <dbReference type="ARBA" id="ARBA00022729"/>
    </source>
</evidence>
<keyword evidence="1 3" id="KW-0732">Signal</keyword>
<dbReference type="CDD" id="cd03143">
    <property type="entry name" value="A4_beta-galactosidase_middle_domain"/>
    <property type="match status" value="1"/>
</dbReference>
<protein>
    <submittedName>
        <fullName evidence="4">Glycoside hydrolase</fullName>
    </submittedName>
</protein>
<dbReference type="PANTHER" id="PTHR43817">
    <property type="entry name" value="GLYCOSYL HYDROLASE"/>
    <property type="match status" value="1"/>
</dbReference>
<dbReference type="AlphaFoldDB" id="A0AAP2DK13"/>
<comment type="caution">
    <text evidence="4">The sequence shown here is derived from an EMBL/GenBank/DDBJ whole genome shotgun (WGS) entry which is preliminary data.</text>
</comment>
<keyword evidence="5" id="KW-1185">Reference proteome</keyword>
<evidence type="ECO:0000256" key="2">
    <source>
        <dbReference type="ARBA" id="ARBA00022801"/>
    </source>
</evidence>
<dbReference type="InterPro" id="IPR008979">
    <property type="entry name" value="Galactose-bd-like_sf"/>
</dbReference>
<feature type="signal peptide" evidence="3">
    <location>
        <begin position="1"/>
        <end position="16"/>
    </location>
</feature>
<dbReference type="PANTHER" id="PTHR43817:SF1">
    <property type="entry name" value="HYDROLASE, FAMILY 43, PUTATIVE (AFU_ORTHOLOGUE AFUA_3G01660)-RELATED"/>
    <property type="match status" value="1"/>
</dbReference>
<organism evidence="4 5">
    <name type="scientific">Chryseosolibacter histidini</name>
    <dbReference type="NCBI Taxonomy" id="2782349"/>
    <lineage>
        <taxon>Bacteria</taxon>
        <taxon>Pseudomonadati</taxon>
        <taxon>Bacteroidota</taxon>
        <taxon>Cytophagia</taxon>
        <taxon>Cytophagales</taxon>
        <taxon>Chryseotaleaceae</taxon>
        <taxon>Chryseosolibacter</taxon>
    </lineage>
</organism>
<dbReference type="RefSeq" id="WP_254158762.1">
    <property type="nucleotide sequence ID" value="NZ_JAHESF010000001.1"/>
</dbReference>
<dbReference type="Proteomes" id="UP001319200">
    <property type="component" value="Unassembled WGS sequence"/>
</dbReference>
<dbReference type="NCBIfam" id="NF045579">
    <property type="entry name" value="rhamnoside_JR"/>
    <property type="match status" value="1"/>
</dbReference>
<name>A0AAP2DK13_9BACT</name>
<proteinExistence type="predicted"/>
<dbReference type="Gene3D" id="2.60.120.260">
    <property type="entry name" value="Galactose-binding domain-like"/>
    <property type="match status" value="1"/>
</dbReference>
<keyword evidence="2 4" id="KW-0378">Hydrolase</keyword>
<evidence type="ECO:0000313" key="5">
    <source>
        <dbReference type="Proteomes" id="UP001319200"/>
    </source>
</evidence>
<sequence length="962" mass="107417">MITLVLFLILTLPACSIQFPPQTTGAHDQDTLAFNFRTPPQQYGIRCWWWWLNGNVTREAITRDLEEMKAKGFSGACIVDAGGQNQQGNGDVPEGPMFGSAAWRALYLHAVKESGRLGLVLSLGIQSGWNLGGPDITPEEATKHLTWSEITVKGPSDLNLGQTLPLPPIRDNFYRDIVAVAFPKKNIAPTRPPIADLSLKAAFVEGNRSGYFTEKLLEDAPASAGEEDALLKDVVVLSKKPDSTGRIRWQVPAGEWTIMRFGYTTSDAHVSTSSGKWQGRVIDYMNPKYFNRYWETHVEPLLNAIGPMAGKTLRYLQTDSWELGGINWSDRFSEEFQSRRGYAPQAYLPVIAGRIIQSREVSNAFLADFRKTIGDCIAENHYKVFAERARKYGMGIQPESAGPHTAPIDGLKNYGYSEMMMSEFWSPSPHRSRQEDRFFVKQASSAAQIYNKRLVGAEAFTTIGRHWNDVPWATMKPPFDREVCSGLNLVFLHTFTCSPKEMGKPGQEYFAGTHINPNITWWNESGAVFDYFKRCQYLMQQGNIVTDVLYYYGDHVPNIGHLKAADPAGVLPGYDYDLINEDRLMTLSVRNGQVMLPHSIAYKVLVLPNTGTLSLAALNKIRDLVKDGATVVGTKPSRMLSLSGLPNSAETFSTLTNELWGQTPGAAGEKQIGKGRVIWGRGVREVLLQQGVQPDLEAQGISKEVYDYIHRRLNGTEVYFISNQDQAAMSGDFSFRITGKQPELWNAVTGEVKDAKAFHQEGGRTIVPLQLEPYGSVFVVFRKTITMNSKGPEKDNNINYQMMKQIFGPWKVTFDTTQGVPAALEFPALVSWTTRTEKDLRYYSGKAGYATTFDFPDLAKGERYVITLGNVQDVGIARVTLNGQALGITWTPLFRIEVTTALREKGNKLVVEVINSWRNRLVGDRELPAEKRFTKTNITIKPEWQLLDAGLLGPVEVSKIVP</sequence>
<feature type="chain" id="PRO_5042900671" evidence="3">
    <location>
        <begin position="17"/>
        <end position="962"/>
    </location>
</feature>
<reference evidence="4 5" key="1">
    <citation type="submission" date="2021-05" db="EMBL/GenBank/DDBJ databases">
        <title>A Polyphasic approach of four new species of the genus Ohtaekwangia: Ohtaekwangia histidinii sp. nov., Ohtaekwangia cretensis sp. nov., Ohtaekwangia indiensis sp. nov., Ohtaekwangia reichenbachii sp. nov. from diverse environment.</title>
        <authorList>
            <person name="Octaviana S."/>
        </authorList>
    </citation>
    <scope>NUCLEOTIDE SEQUENCE [LARGE SCALE GENOMIC DNA]</scope>
    <source>
        <strain evidence="4 5">PWU4</strain>
    </source>
</reference>
<dbReference type="GO" id="GO:0016787">
    <property type="term" value="F:hydrolase activity"/>
    <property type="evidence" value="ECO:0007669"/>
    <property type="project" value="UniProtKB-KW"/>
</dbReference>
<dbReference type="Pfam" id="PF17132">
    <property type="entry name" value="Glyco_hydro_106"/>
    <property type="match status" value="1"/>
</dbReference>
<evidence type="ECO:0000256" key="3">
    <source>
        <dbReference type="SAM" id="SignalP"/>
    </source>
</evidence>
<accession>A0AAP2DK13</accession>
<dbReference type="EMBL" id="JAHESF010000001">
    <property type="protein sequence ID" value="MBT1695279.1"/>
    <property type="molecule type" value="Genomic_DNA"/>
</dbReference>
<dbReference type="SUPFAM" id="SSF49785">
    <property type="entry name" value="Galactose-binding domain-like"/>
    <property type="match status" value="1"/>
</dbReference>
<evidence type="ECO:0000313" key="4">
    <source>
        <dbReference type="EMBL" id="MBT1695279.1"/>
    </source>
</evidence>